<dbReference type="Pfam" id="PF05918">
    <property type="entry name" value="API5"/>
    <property type="match status" value="1"/>
</dbReference>
<dbReference type="PANTHER" id="PTHR12758">
    <property type="entry name" value="APOPTOSIS INHIBITOR 5-RELATED"/>
    <property type="match status" value="1"/>
</dbReference>
<dbReference type="InterPro" id="IPR011989">
    <property type="entry name" value="ARM-like"/>
</dbReference>
<dbReference type="PANTHER" id="PTHR12758:SF19">
    <property type="entry name" value="APOPTOSIS INHIBITOR 5"/>
    <property type="match status" value="1"/>
</dbReference>
<dbReference type="EMBL" id="VXIV02002852">
    <property type="protein sequence ID" value="KAF6022423.1"/>
    <property type="molecule type" value="Genomic_DNA"/>
</dbReference>
<gene>
    <name evidence="4" type="ORF">EB796_019269</name>
</gene>
<comment type="similarity">
    <text evidence="1">Belongs to the API5 family.</text>
</comment>
<evidence type="ECO:0000313" key="4">
    <source>
        <dbReference type="EMBL" id="KAF6022423.1"/>
    </source>
</evidence>
<sequence length="521" mass="58267">MATLEELYQYYEVLSDAKDKAGEHEAGFLAIIASVKGDAKEKRLASQLISRFFKYFPQHMEKAMNAQLDLCEDEDVNIRKQAIKDLPSICKESPENLPRIADVLTQLLQTDDSTEHNLVQIALLNLMRSDIKGALQGIFTQIINGDDTVREKAIKFLSVRLKSLGEDLVSAKIEEFIVEESKKVLQDVTADEFLMFMTILSGLKCMQTLVGRQHLVDIISQQAGFDSDFEAQDSDCVDRIVSCTQQAIPMFSKNVHSTKFMSYYMDQVVGKIASVANMEEGEDTKLEVLKQLADMAQWCPELENLPEKLANLYTAIKEYMPIPPPEVVDVEKSESTSEAPALQFSYVECLLFTLHHLGKKCPEFLSAADNAEVTERMKDFKMRLQYFARGVASYIKQLKTDLQGKKPEKLQSDEDKVKLAAYKTTTNIQQIIKDLMHVPPSYKVQVKLSWKPAAAEPAAVATKRPSLDSNKTTPKAAKVGAAHMDRVMYAPPTGKFSSKAGSAPVGAGRRGRGRGAWRGRY</sequence>
<dbReference type="AlphaFoldDB" id="A0A7J7J8P4"/>
<reference evidence="4" key="1">
    <citation type="submission" date="2020-06" db="EMBL/GenBank/DDBJ databases">
        <title>Draft genome of Bugula neritina, a colonial animal packing powerful symbionts and potential medicines.</title>
        <authorList>
            <person name="Rayko M."/>
        </authorList>
    </citation>
    <scope>NUCLEOTIDE SEQUENCE [LARGE SCALE GENOMIC DNA]</scope>
    <source>
        <strain evidence="4">Kwan_BN1</strain>
    </source>
</reference>
<dbReference type="SUPFAM" id="SSF48371">
    <property type="entry name" value="ARM repeat"/>
    <property type="match status" value="1"/>
</dbReference>
<dbReference type="GO" id="GO:0043066">
    <property type="term" value="P:negative regulation of apoptotic process"/>
    <property type="evidence" value="ECO:0007669"/>
    <property type="project" value="TreeGrafter"/>
</dbReference>
<proteinExistence type="inferred from homology"/>
<keyword evidence="2" id="KW-0053">Apoptosis</keyword>
<dbReference type="Proteomes" id="UP000593567">
    <property type="component" value="Unassembled WGS sequence"/>
</dbReference>
<dbReference type="Gene3D" id="1.25.10.10">
    <property type="entry name" value="Leucine-rich Repeat Variant"/>
    <property type="match status" value="1"/>
</dbReference>
<organism evidence="4 5">
    <name type="scientific">Bugula neritina</name>
    <name type="common">Brown bryozoan</name>
    <name type="synonym">Sertularia neritina</name>
    <dbReference type="NCBI Taxonomy" id="10212"/>
    <lineage>
        <taxon>Eukaryota</taxon>
        <taxon>Metazoa</taxon>
        <taxon>Spiralia</taxon>
        <taxon>Lophotrochozoa</taxon>
        <taxon>Bryozoa</taxon>
        <taxon>Gymnolaemata</taxon>
        <taxon>Cheilostomatida</taxon>
        <taxon>Flustrina</taxon>
        <taxon>Buguloidea</taxon>
        <taxon>Bugulidae</taxon>
        <taxon>Bugula</taxon>
    </lineage>
</organism>
<evidence type="ECO:0000256" key="1">
    <source>
        <dbReference type="ARBA" id="ARBA00009515"/>
    </source>
</evidence>
<feature type="region of interest" description="Disordered" evidence="3">
    <location>
        <begin position="492"/>
        <end position="521"/>
    </location>
</feature>
<evidence type="ECO:0000256" key="3">
    <source>
        <dbReference type="SAM" id="MobiDB-lite"/>
    </source>
</evidence>
<evidence type="ECO:0000313" key="5">
    <source>
        <dbReference type="Proteomes" id="UP000593567"/>
    </source>
</evidence>
<dbReference type="GO" id="GO:0005634">
    <property type="term" value="C:nucleus"/>
    <property type="evidence" value="ECO:0007669"/>
    <property type="project" value="TreeGrafter"/>
</dbReference>
<dbReference type="GO" id="GO:0006915">
    <property type="term" value="P:apoptotic process"/>
    <property type="evidence" value="ECO:0007669"/>
    <property type="project" value="UniProtKB-KW"/>
</dbReference>
<dbReference type="InterPro" id="IPR008383">
    <property type="entry name" value="API5"/>
</dbReference>
<name>A0A7J7J8P4_BUGNE</name>
<feature type="compositionally biased region" description="Basic residues" evidence="3">
    <location>
        <begin position="509"/>
        <end position="521"/>
    </location>
</feature>
<dbReference type="GO" id="GO:0003723">
    <property type="term" value="F:RNA binding"/>
    <property type="evidence" value="ECO:0007669"/>
    <property type="project" value="TreeGrafter"/>
</dbReference>
<accession>A0A7J7J8P4</accession>
<dbReference type="InterPro" id="IPR016024">
    <property type="entry name" value="ARM-type_fold"/>
</dbReference>
<comment type="caution">
    <text evidence="4">The sequence shown here is derived from an EMBL/GenBank/DDBJ whole genome shotgun (WGS) entry which is preliminary data.</text>
</comment>
<protein>
    <submittedName>
        <fullName evidence="4">API5</fullName>
    </submittedName>
</protein>
<evidence type="ECO:0000256" key="2">
    <source>
        <dbReference type="ARBA" id="ARBA00022703"/>
    </source>
</evidence>
<keyword evidence="5" id="KW-1185">Reference proteome</keyword>
<dbReference type="OrthoDB" id="19224at2759"/>